<keyword evidence="1" id="KW-0472">Membrane</keyword>
<proteinExistence type="predicted"/>
<comment type="caution">
    <text evidence="2">The sequence shown here is derived from an EMBL/GenBank/DDBJ whole genome shotgun (WGS) entry which is preliminary data.</text>
</comment>
<reference evidence="2 3" key="1">
    <citation type="submission" date="2015-03" db="EMBL/GenBank/DDBJ databases">
        <title>Draft genome sequence of Luteibacter yeojuensis strain SU11.</title>
        <authorList>
            <person name="Sulaiman J."/>
            <person name="Priya K."/>
            <person name="Chan K.-G."/>
        </authorList>
    </citation>
    <scope>NUCLEOTIDE SEQUENCE [LARGE SCALE GENOMIC DNA]</scope>
    <source>
        <strain evidence="2 3">SU11</strain>
    </source>
</reference>
<dbReference type="RefSeq" id="WP_045830565.1">
    <property type="nucleotide sequence ID" value="NZ_JZRB01000035.1"/>
</dbReference>
<keyword evidence="1" id="KW-1133">Transmembrane helix</keyword>
<feature type="transmembrane region" description="Helical" evidence="1">
    <location>
        <begin position="48"/>
        <end position="67"/>
    </location>
</feature>
<name>A0A0F3KEJ0_9GAMM</name>
<accession>A0A0F3KEJ0</accession>
<sequence>MLNVITTATPPRRLAWTMATVLGVAGIVGLALAPRVAAAIPHTAIQMVYAWLCCSLVGSAYVVVSLANDAEGAIEDSEDF</sequence>
<dbReference type="EMBL" id="JZRB01000035">
    <property type="protein sequence ID" value="KJV29660.1"/>
    <property type="molecule type" value="Genomic_DNA"/>
</dbReference>
<keyword evidence="1" id="KW-0812">Transmembrane</keyword>
<dbReference type="Proteomes" id="UP000033651">
    <property type="component" value="Unassembled WGS sequence"/>
</dbReference>
<keyword evidence="3" id="KW-1185">Reference proteome</keyword>
<dbReference type="PATRIC" id="fig|345309.4.peg.2760"/>
<evidence type="ECO:0000313" key="2">
    <source>
        <dbReference type="EMBL" id="KJV29660.1"/>
    </source>
</evidence>
<evidence type="ECO:0000256" key="1">
    <source>
        <dbReference type="SAM" id="Phobius"/>
    </source>
</evidence>
<evidence type="ECO:0000313" key="3">
    <source>
        <dbReference type="Proteomes" id="UP000033651"/>
    </source>
</evidence>
<protein>
    <submittedName>
        <fullName evidence="2">Uncharacterized protein</fullName>
    </submittedName>
</protein>
<gene>
    <name evidence="2" type="ORF">VI08_15750</name>
</gene>
<dbReference type="AlphaFoldDB" id="A0A0F3KEJ0"/>
<organism evidence="2 3">
    <name type="scientific">Luteibacter yeojuensis</name>
    <dbReference type="NCBI Taxonomy" id="345309"/>
    <lineage>
        <taxon>Bacteria</taxon>
        <taxon>Pseudomonadati</taxon>
        <taxon>Pseudomonadota</taxon>
        <taxon>Gammaproteobacteria</taxon>
        <taxon>Lysobacterales</taxon>
        <taxon>Rhodanobacteraceae</taxon>
        <taxon>Luteibacter</taxon>
    </lineage>
</organism>
<dbReference type="OrthoDB" id="5957716at2"/>